<dbReference type="RefSeq" id="WP_061179097.1">
    <property type="nucleotide sequence ID" value="NZ_FCOE02000038.1"/>
</dbReference>
<dbReference type="OrthoDB" id="9001383at2"/>
<dbReference type="InterPro" id="IPR007813">
    <property type="entry name" value="PilN"/>
</dbReference>
<proteinExistence type="predicted"/>
<dbReference type="EMBL" id="FCOE02000038">
    <property type="protein sequence ID" value="SAK93455.1"/>
    <property type="molecule type" value="Genomic_DNA"/>
</dbReference>
<evidence type="ECO:0000256" key="1">
    <source>
        <dbReference type="SAM" id="MobiDB-lite"/>
    </source>
</evidence>
<comment type="caution">
    <text evidence="2">The sequence shown here is derived from an EMBL/GenBank/DDBJ whole genome shotgun (WGS) entry which is preliminary data.</text>
</comment>
<dbReference type="Proteomes" id="UP000054911">
    <property type="component" value="Unassembled WGS sequence"/>
</dbReference>
<evidence type="ECO:0000313" key="3">
    <source>
        <dbReference type="Proteomes" id="UP000054911"/>
    </source>
</evidence>
<name>A0A158DFZ2_9BURK</name>
<sequence length="227" mass="25015">MNAVMLDGFNLLPYRARKRRELRRQRLALIGAISLAGCAAVGAVAGWDAFERARLDERRVALETSLRASGAHIDEHARLIRAEADRRRAREAAQPLALPRERFLALLEALADTPPQRGIALQRVSQRTNEVELAALAPDSQAAAQWLKRLEGLRGVQSVEVIEMKRRADTAAPGRRVAPASFGERSAHFEFVALVRYAPDHSLGEAASRQARPILTANRPSAQGKRP</sequence>
<dbReference type="AlphaFoldDB" id="A0A158DFZ2"/>
<evidence type="ECO:0000313" key="2">
    <source>
        <dbReference type="EMBL" id="SAK93455.1"/>
    </source>
</evidence>
<organism evidence="2 3">
    <name type="scientific">Caballeronia pedi</name>
    <dbReference type="NCBI Taxonomy" id="1777141"/>
    <lineage>
        <taxon>Bacteria</taxon>
        <taxon>Pseudomonadati</taxon>
        <taxon>Pseudomonadota</taxon>
        <taxon>Betaproteobacteria</taxon>
        <taxon>Burkholderiales</taxon>
        <taxon>Burkholderiaceae</taxon>
        <taxon>Caballeronia</taxon>
    </lineage>
</organism>
<dbReference type="STRING" id="1777141.AWB80_06815"/>
<keyword evidence="3" id="KW-1185">Reference proteome</keyword>
<protein>
    <recommendedName>
        <fullName evidence="4">Fimbrial assembly family protein</fullName>
    </recommendedName>
</protein>
<feature type="region of interest" description="Disordered" evidence="1">
    <location>
        <begin position="208"/>
        <end position="227"/>
    </location>
</feature>
<gene>
    <name evidence="2" type="ORF">AWB80_06815</name>
</gene>
<dbReference type="Pfam" id="PF05137">
    <property type="entry name" value="PilN"/>
    <property type="match status" value="1"/>
</dbReference>
<reference evidence="2" key="1">
    <citation type="submission" date="2016-01" db="EMBL/GenBank/DDBJ databases">
        <authorList>
            <person name="Peeters C."/>
        </authorList>
    </citation>
    <scope>NUCLEOTIDE SEQUENCE [LARGE SCALE GENOMIC DNA]</scope>
    <source>
        <strain evidence="2">LMG 29323</strain>
    </source>
</reference>
<evidence type="ECO:0008006" key="4">
    <source>
        <dbReference type="Google" id="ProtNLM"/>
    </source>
</evidence>
<accession>A0A158DFZ2</accession>